<dbReference type="InterPro" id="IPR002885">
    <property type="entry name" value="PPR_rpt"/>
</dbReference>
<keyword evidence="2" id="KW-0677">Repeat</keyword>
<evidence type="ECO:0000256" key="2">
    <source>
        <dbReference type="ARBA" id="ARBA00022737"/>
    </source>
</evidence>
<dbReference type="Pfam" id="PF13041">
    <property type="entry name" value="PPR_2"/>
    <property type="match status" value="1"/>
</dbReference>
<evidence type="ECO:0000313" key="4">
    <source>
        <dbReference type="EMBL" id="TQD99165.1"/>
    </source>
</evidence>
<dbReference type="AlphaFoldDB" id="A0A540MK65"/>
<feature type="repeat" description="PPR" evidence="3">
    <location>
        <begin position="84"/>
        <end position="118"/>
    </location>
</feature>
<evidence type="ECO:0008006" key="6">
    <source>
        <dbReference type="Google" id="ProtNLM"/>
    </source>
</evidence>
<dbReference type="PANTHER" id="PTHR47447">
    <property type="entry name" value="OS03G0856100 PROTEIN"/>
    <property type="match status" value="1"/>
</dbReference>
<dbReference type="Proteomes" id="UP000315295">
    <property type="component" value="Unassembled WGS sequence"/>
</dbReference>
<comment type="caution">
    <text evidence="4">The sequence shown here is derived from an EMBL/GenBank/DDBJ whole genome shotgun (WGS) entry which is preliminary data.</text>
</comment>
<dbReference type="NCBIfam" id="TIGR00756">
    <property type="entry name" value="PPR"/>
    <property type="match status" value="2"/>
</dbReference>
<evidence type="ECO:0000313" key="5">
    <source>
        <dbReference type="Proteomes" id="UP000315295"/>
    </source>
</evidence>
<reference evidence="4 5" key="1">
    <citation type="journal article" date="2019" name="G3 (Bethesda)">
        <title>Sequencing of a Wild Apple (Malus baccata) Genome Unravels the Differences Between Cultivated and Wild Apple Species Regarding Disease Resistance and Cold Tolerance.</title>
        <authorList>
            <person name="Chen X."/>
        </authorList>
    </citation>
    <scope>NUCLEOTIDE SEQUENCE [LARGE SCALE GENOMIC DNA]</scope>
    <source>
        <strain evidence="5">cv. Shandingzi</strain>
        <tissue evidence="4">Leaves</tissue>
    </source>
</reference>
<dbReference type="PANTHER" id="PTHR47447:SF17">
    <property type="entry name" value="OS12G0638900 PROTEIN"/>
    <property type="match status" value="1"/>
</dbReference>
<organism evidence="4 5">
    <name type="scientific">Malus baccata</name>
    <name type="common">Siberian crab apple</name>
    <name type="synonym">Pyrus baccata</name>
    <dbReference type="NCBI Taxonomy" id="106549"/>
    <lineage>
        <taxon>Eukaryota</taxon>
        <taxon>Viridiplantae</taxon>
        <taxon>Streptophyta</taxon>
        <taxon>Embryophyta</taxon>
        <taxon>Tracheophyta</taxon>
        <taxon>Spermatophyta</taxon>
        <taxon>Magnoliopsida</taxon>
        <taxon>eudicotyledons</taxon>
        <taxon>Gunneridae</taxon>
        <taxon>Pentapetalae</taxon>
        <taxon>rosids</taxon>
        <taxon>fabids</taxon>
        <taxon>Rosales</taxon>
        <taxon>Rosaceae</taxon>
        <taxon>Amygdaloideae</taxon>
        <taxon>Maleae</taxon>
        <taxon>Malus</taxon>
    </lineage>
</organism>
<gene>
    <name evidence="4" type="ORF">C1H46_015175</name>
</gene>
<dbReference type="EMBL" id="VIEB01000240">
    <property type="protein sequence ID" value="TQD99165.1"/>
    <property type="molecule type" value="Genomic_DNA"/>
</dbReference>
<dbReference type="PROSITE" id="PS51375">
    <property type="entry name" value="PPR"/>
    <property type="match status" value="2"/>
</dbReference>
<sequence>MGFRQRTTVKPSNKMGLLHCEPGAQTPPSDGKIVAFFNWVAGFKGFKHDQFTYTTMLDIFGEAGRVSSMTHVFKQMQEKGIKIDDITYTSLMHWLSNAGDVDGALQIWEEMRAQGCWSSKFRIRRKP</sequence>
<evidence type="ECO:0000256" key="1">
    <source>
        <dbReference type="ARBA" id="ARBA00007626"/>
    </source>
</evidence>
<comment type="similarity">
    <text evidence="1">Belongs to the PPR family. P subfamily.</text>
</comment>
<accession>A0A540MK65</accession>
<feature type="repeat" description="PPR" evidence="3">
    <location>
        <begin position="49"/>
        <end position="83"/>
    </location>
</feature>
<keyword evidence="5" id="KW-1185">Reference proteome</keyword>
<proteinExistence type="inferred from homology"/>
<evidence type="ECO:0000256" key="3">
    <source>
        <dbReference type="PROSITE-ProRule" id="PRU00708"/>
    </source>
</evidence>
<protein>
    <recommendedName>
        <fullName evidence="6">Pentacotripeptide-repeat region of PRORP domain-containing protein</fullName>
    </recommendedName>
</protein>
<dbReference type="Gene3D" id="1.25.40.10">
    <property type="entry name" value="Tetratricopeptide repeat domain"/>
    <property type="match status" value="1"/>
</dbReference>
<name>A0A540MK65_MALBA</name>
<dbReference type="InterPro" id="IPR011990">
    <property type="entry name" value="TPR-like_helical_dom_sf"/>
</dbReference>